<accession>A0A0H3DFQ4</accession>
<feature type="domain" description="Dehydrogenase E1 component" evidence="4">
    <location>
        <begin position="5"/>
        <end position="45"/>
    </location>
</feature>
<dbReference type="Pfam" id="PF00676">
    <property type="entry name" value="E1_dh"/>
    <property type="match status" value="1"/>
</dbReference>
<gene>
    <name evidence="5" type="ordered locus">AMED_7226</name>
</gene>
<protein>
    <submittedName>
        <fullName evidence="5">Pyruvate dehydrogenase E1 component subunit alpha</fullName>
    </submittedName>
</protein>
<dbReference type="HOGENOM" id="CLU_3094850_0_0_11"/>
<keyword evidence="2" id="KW-0560">Oxidoreductase</keyword>
<dbReference type="PATRIC" id="fig|749927.5.peg.7514"/>
<dbReference type="EMBL" id="CP002000">
    <property type="protein sequence ID" value="ADJ48943.1"/>
    <property type="molecule type" value="Genomic_DNA"/>
</dbReference>
<evidence type="ECO:0000256" key="3">
    <source>
        <dbReference type="ARBA" id="ARBA00023052"/>
    </source>
</evidence>
<evidence type="ECO:0000256" key="2">
    <source>
        <dbReference type="ARBA" id="ARBA00023002"/>
    </source>
</evidence>
<keyword evidence="3" id="KW-0786">Thiamine pyrophosphate</keyword>
<evidence type="ECO:0000259" key="4">
    <source>
        <dbReference type="Pfam" id="PF00676"/>
    </source>
</evidence>
<dbReference type="Gene3D" id="3.40.50.970">
    <property type="match status" value="1"/>
</dbReference>
<proteinExistence type="predicted"/>
<reference evidence="5 6" key="1">
    <citation type="journal article" date="2010" name="Cell Res.">
        <title>Complete genome sequence of the rifamycin SV-producing Amycolatopsis mediterranei U32 revealed its genetic characteristics in phylogeny and metabolism.</title>
        <authorList>
            <person name="Zhao W."/>
            <person name="Zhong Y."/>
            <person name="Yuan H."/>
            <person name="Wang J."/>
            <person name="Zheng H."/>
            <person name="Wang Y."/>
            <person name="Cen X."/>
            <person name="Xu F."/>
            <person name="Bai J."/>
            <person name="Han X."/>
            <person name="Lu G."/>
            <person name="Zhu Y."/>
            <person name="Shao Z."/>
            <person name="Yan H."/>
            <person name="Li C."/>
            <person name="Peng N."/>
            <person name="Zhang Z."/>
            <person name="Zhang Y."/>
            <person name="Lin W."/>
            <person name="Fan Y."/>
            <person name="Qin Z."/>
            <person name="Hu Y."/>
            <person name="Zhu B."/>
            <person name="Wang S."/>
            <person name="Ding X."/>
            <person name="Zhao G.P."/>
        </authorList>
    </citation>
    <scope>NUCLEOTIDE SEQUENCE [LARGE SCALE GENOMIC DNA]</scope>
    <source>
        <strain evidence="6">U-32</strain>
    </source>
</reference>
<dbReference type="KEGG" id="amd:AMED_7226"/>
<dbReference type="OrthoDB" id="9766715at2"/>
<dbReference type="AlphaFoldDB" id="A0A0H3DFQ4"/>
<comment type="cofactor">
    <cofactor evidence="1">
        <name>thiamine diphosphate</name>
        <dbReference type="ChEBI" id="CHEBI:58937"/>
    </cofactor>
</comment>
<evidence type="ECO:0000313" key="6">
    <source>
        <dbReference type="Proteomes" id="UP000000328"/>
    </source>
</evidence>
<evidence type="ECO:0000256" key="1">
    <source>
        <dbReference type="ARBA" id="ARBA00001964"/>
    </source>
</evidence>
<dbReference type="SUPFAM" id="SSF52518">
    <property type="entry name" value="Thiamin diphosphate-binding fold (THDP-binding)"/>
    <property type="match status" value="1"/>
</dbReference>
<dbReference type="RefSeq" id="WP_013228988.1">
    <property type="nucleotide sequence ID" value="NC_014318.1"/>
</dbReference>
<dbReference type="GO" id="GO:0000287">
    <property type="term" value="F:magnesium ion binding"/>
    <property type="evidence" value="ECO:0007669"/>
    <property type="project" value="UniProtKB-ARBA"/>
</dbReference>
<name>A0A0H3DFQ4_AMYMU</name>
<keyword evidence="5" id="KW-0670">Pyruvate</keyword>
<dbReference type="Proteomes" id="UP000000328">
    <property type="component" value="Chromosome"/>
</dbReference>
<dbReference type="GO" id="GO:0016624">
    <property type="term" value="F:oxidoreductase activity, acting on the aldehyde or oxo group of donors, disulfide as acceptor"/>
    <property type="evidence" value="ECO:0007669"/>
    <property type="project" value="InterPro"/>
</dbReference>
<sequence>MDFAHVDGNDVVGEIVTDLVAKLRTGGGPVLLEAETYRWHGHFEGESAGLP</sequence>
<organism evidence="5 6">
    <name type="scientific">Amycolatopsis mediterranei (strain U-32)</name>
    <dbReference type="NCBI Taxonomy" id="749927"/>
    <lineage>
        <taxon>Bacteria</taxon>
        <taxon>Bacillati</taxon>
        <taxon>Actinomycetota</taxon>
        <taxon>Actinomycetes</taxon>
        <taxon>Pseudonocardiales</taxon>
        <taxon>Pseudonocardiaceae</taxon>
        <taxon>Amycolatopsis</taxon>
    </lineage>
</organism>
<dbReference type="GeneID" id="92877255"/>
<dbReference type="InterPro" id="IPR001017">
    <property type="entry name" value="DH_E1"/>
</dbReference>
<dbReference type="eggNOG" id="COG1071">
    <property type="taxonomic scope" value="Bacteria"/>
</dbReference>
<dbReference type="InterPro" id="IPR029061">
    <property type="entry name" value="THDP-binding"/>
</dbReference>
<evidence type="ECO:0000313" key="5">
    <source>
        <dbReference type="EMBL" id="ADJ48943.1"/>
    </source>
</evidence>